<evidence type="ECO:0000313" key="3">
    <source>
        <dbReference type="EMBL" id="MBR7839176.1"/>
    </source>
</evidence>
<reference evidence="3" key="1">
    <citation type="submission" date="2021-04" db="EMBL/GenBank/DDBJ databases">
        <title>Genome based classification of Actinospica acidithermotolerans sp. nov., an actinobacterium isolated from an Indonesian hot spring.</title>
        <authorList>
            <person name="Kusuma A.B."/>
            <person name="Putra K.E."/>
            <person name="Nafisah S."/>
            <person name="Loh J."/>
            <person name="Nouioui I."/>
            <person name="Goodfellow M."/>
        </authorList>
    </citation>
    <scope>NUCLEOTIDE SEQUENCE</scope>
    <source>
        <strain evidence="3">CSCA 57</strain>
    </source>
</reference>
<proteinExistence type="predicted"/>
<evidence type="ECO:0000256" key="1">
    <source>
        <dbReference type="SAM" id="MobiDB-lite"/>
    </source>
</evidence>
<comment type="caution">
    <text evidence="3">The sequence shown here is derived from an EMBL/GenBank/DDBJ whole genome shotgun (WGS) entry which is preliminary data.</text>
</comment>
<feature type="domain" description="Winged helix-turn-helix" evidence="2">
    <location>
        <begin position="318"/>
        <end position="385"/>
    </location>
</feature>
<accession>A0A941EXR3</accession>
<dbReference type="Proteomes" id="UP000675781">
    <property type="component" value="Unassembled WGS sequence"/>
</dbReference>
<dbReference type="PRINTS" id="PR00364">
    <property type="entry name" value="DISEASERSIST"/>
</dbReference>
<organism evidence="3 4">
    <name type="scientific">Actinospica durhamensis</name>
    <dbReference type="NCBI Taxonomy" id="1508375"/>
    <lineage>
        <taxon>Bacteria</taxon>
        <taxon>Bacillati</taxon>
        <taxon>Actinomycetota</taxon>
        <taxon>Actinomycetes</taxon>
        <taxon>Catenulisporales</taxon>
        <taxon>Actinospicaceae</taxon>
        <taxon>Actinospica</taxon>
    </lineage>
</organism>
<gene>
    <name evidence="3" type="ORF">KDL01_38290</name>
</gene>
<dbReference type="Gene3D" id="1.25.40.10">
    <property type="entry name" value="Tetratricopeptide repeat domain"/>
    <property type="match status" value="1"/>
</dbReference>
<feature type="region of interest" description="Disordered" evidence="1">
    <location>
        <begin position="180"/>
        <end position="208"/>
    </location>
</feature>
<name>A0A941EXR3_9ACTN</name>
<dbReference type="AlphaFoldDB" id="A0A941EXR3"/>
<dbReference type="InterPro" id="IPR027417">
    <property type="entry name" value="P-loop_NTPase"/>
</dbReference>
<dbReference type="InterPro" id="IPR011990">
    <property type="entry name" value="TPR-like_helical_dom_sf"/>
</dbReference>
<dbReference type="InterPro" id="IPR058852">
    <property type="entry name" value="HTH_77"/>
</dbReference>
<dbReference type="SUPFAM" id="SSF48452">
    <property type="entry name" value="TPR-like"/>
    <property type="match status" value="1"/>
</dbReference>
<dbReference type="PANTHER" id="PTHR47691">
    <property type="entry name" value="REGULATOR-RELATED"/>
    <property type="match status" value="1"/>
</dbReference>
<evidence type="ECO:0000259" key="2">
    <source>
        <dbReference type="Pfam" id="PF25872"/>
    </source>
</evidence>
<evidence type="ECO:0000313" key="4">
    <source>
        <dbReference type="Proteomes" id="UP000675781"/>
    </source>
</evidence>
<dbReference type="SUPFAM" id="SSF52540">
    <property type="entry name" value="P-loop containing nucleoside triphosphate hydrolases"/>
    <property type="match status" value="1"/>
</dbReference>
<dbReference type="RefSeq" id="WP_212533617.1">
    <property type="nucleotide sequence ID" value="NZ_JAGSOG010000390.1"/>
</dbReference>
<dbReference type="EMBL" id="JAGSOG010000390">
    <property type="protein sequence ID" value="MBR7839176.1"/>
    <property type="molecule type" value="Genomic_DNA"/>
</dbReference>
<dbReference type="PANTHER" id="PTHR47691:SF3">
    <property type="entry name" value="HTH-TYPE TRANSCRIPTIONAL REGULATOR RV0890C-RELATED"/>
    <property type="match status" value="1"/>
</dbReference>
<dbReference type="Pfam" id="PF25872">
    <property type="entry name" value="HTH_77"/>
    <property type="match status" value="1"/>
</dbReference>
<dbReference type="Gene3D" id="3.40.50.300">
    <property type="entry name" value="P-loop containing nucleotide triphosphate hydrolases"/>
    <property type="match status" value="1"/>
</dbReference>
<sequence>MRREAGVGVRVDGVGGPRGNLPIGTTSFVGRRAELAELGDLLAGSRLVTVTGVGGVGKTRLALAAAAHAAGHYRDGVYLVRLSAVTDPDLLGYLVAAAVRLTDQTIRPPLEVLTDHLADRRMLLVLDTCEHLLEACAELAERLLRAAPELVILATSRQSLGALGERTLRLAPLSLRHPEQDGAAADAASGDGGNGAHGAARAESSEDPAPSEAVELFLARAAAVKPEFALTPENRAEVALVCDRVEGIPLAIELAAVRVRTMTPGQILDRLEDRFALLHRPEREAGAGRGAADRHQRLLTTVGWSHELCGGDERLAWARLSVFPGAFDVQAARAVCADESLPADAVHEVLDRLVAKSLLMRVGAAGSPRYRMLDTIRDYGARWLAELGQAEAAARRLRDHYLLLARRGEQAWFGPDQAGWFARMTLEHDNVRAAVELSLGELDEAEIALDLVGTLWFFWIGAGHLAEGRRYLERTLEAATAPGAGPATTKALWVVGYICVLQGDLPYAISMLIRCRALAKVEGDERAEAYAVHRLGCAALIGDRHVRAASLFAEALARYCALGELNSNVIMAWVELAMAAAFSGDLDRALRLCEQAGALCDEYGERWAKAYVLYVSAFVAFTRGTPDQAASLARECLRINHAFRDLIGIVLPIELLALCAANDGESEHAAALQGAAGRVWKTVGTPLFGSVYFGAAHQKCRELASAALGPVKYQEYYDRGLSVDLDEAVACALGESVNPCITPCDQSKDEARAGE</sequence>
<protein>
    <recommendedName>
        <fullName evidence="2">Winged helix-turn-helix domain-containing protein</fullName>
    </recommendedName>
</protein>
<keyword evidence="4" id="KW-1185">Reference proteome</keyword>